<keyword evidence="2" id="KW-1185">Reference proteome</keyword>
<dbReference type="InterPro" id="IPR008312">
    <property type="entry name" value="T6SS_TssB1"/>
</dbReference>
<dbReference type="PANTHER" id="PTHR35850:SF1">
    <property type="entry name" value="TYPE VI SECRETION SYSTEM SHEATH PROTEIN TSSB1"/>
    <property type="match status" value="1"/>
</dbReference>
<dbReference type="Proteomes" id="UP000317093">
    <property type="component" value="Chromosome"/>
</dbReference>
<reference evidence="1 2" key="1">
    <citation type="submission" date="2019-02" db="EMBL/GenBank/DDBJ databases">
        <title>Deep-cultivation of Planctomycetes and their phenomic and genomic characterization uncovers novel biology.</title>
        <authorList>
            <person name="Wiegand S."/>
            <person name="Jogler M."/>
            <person name="Boedeker C."/>
            <person name="Pinto D."/>
            <person name="Vollmers J."/>
            <person name="Rivas-Marin E."/>
            <person name="Kohn T."/>
            <person name="Peeters S.H."/>
            <person name="Heuer A."/>
            <person name="Rast P."/>
            <person name="Oberbeckmann S."/>
            <person name="Bunk B."/>
            <person name="Jeske O."/>
            <person name="Meyerdierks A."/>
            <person name="Storesund J.E."/>
            <person name="Kallscheuer N."/>
            <person name="Luecker S."/>
            <person name="Lage O.M."/>
            <person name="Pohl T."/>
            <person name="Merkel B.J."/>
            <person name="Hornburger P."/>
            <person name="Mueller R.-W."/>
            <person name="Bruemmer F."/>
            <person name="Labrenz M."/>
            <person name="Spormann A.M."/>
            <person name="Op den Camp H."/>
            <person name="Overmann J."/>
            <person name="Amann R."/>
            <person name="Jetten M.S.M."/>
            <person name="Mascher T."/>
            <person name="Medema M.H."/>
            <person name="Devos D.P."/>
            <person name="Kaster A.-K."/>
            <person name="Ovreas L."/>
            <person name="Rohde M."/>
            <person name="Galperin M.Y."/>
            <person name="Jogler C."/>
        </authorList>
    </citation>
    <scope>NUCLEOTIDE SEQUENCE [LARGE SCALE GENOMIC DNA]</scope>
    <source>
        <strain evidence="1 2">Pan216</strain>
    </source>
</reference>
<protein>
    <recommendedName>
        <fullName evidence="3">Type VI secretion protein</fullName>
    </recommendedName>
</protein>
<dbReference type="AlphaFoldDB" id="A0A518B618"/>
<dbReference type="EMBL" id="CP036279">
    <property type="protein sequence ID" value="QDU62421.1"/>
    <property type="molecule type" value="Genomic_DNA"/>
</dbReference>
<accession>A0A518B618</accession>
<evidence type="ECO:0000313" key="2">
    <source>
        <dbReference type="Proteomes" id="UP000317093"/>
    </source>
</evidence>
<sequence length="174" mass="19710">MGASIHDKLNRVRKPRVHITYDVETEGAVVQRELPFVMGVIGDFSGNPTEPLKPLKDRKFVQIDRDNFNDVMKRMTPGLNMKVENTLKGDGSEMSVNLQFNSIEDFEPGNVAKQVDPLNKLLETRNKLRDLLTKVDRSDELENILENILQDPEAVQKFSQELGVEASDEGKESE</sequence>
<dbReference type="NCBIfam" id="TIGR03358">
    <property type="entry name" value="VI_chp_5"/>
    <property type="match status" value="1"/>
</dbReference>
<gene>
    <name evidence="1" type="ORF">Pan216_32880</name>
</gene>
<evidence type="ECO:0000313" key="1">
    <source>
        <dbReference type="EMBL" id="QDU62421.1"/>
    </source>
</evidence>
<organism evidence="1 2">
    <name type="scientific">Kolteria novifilia</name>
    <dbReference type="NCBI Taxonomy" id="2527975"/>
    <lineage>
        <taxon>Bacteria</taxon>
        <taxon>Pseudomonadati</taxon>
        <taxon>Planctomycetota</taxon>
        <taxon>Planctomycetia</taxon>
        <taxon>Kolteriales</taxon>
        <taxon>Kolteriaceae</taxon>
        <taxon>Kolteria</taxon>
    </lineage>
</organism>
<proteinExistence type="predicted"/>
<evidence type="ECO:0008006" key="3">
    <source>
        <dbReference type="Google" id="ProtNLM"/>
    </source>
</evidence>
<dbReference type="PIRSF" id="PIRSF028301">
    <property type="entry name" value="UCP028301"/>
    <property type="match status" value="1"/>
</dbReference>
<dbReference type="OrthoDB" id="9789942at2"/>
<name>A0A518B618_9BACT</name>
<dbReference type="KEGG" id="knv:Pan216_32880"/>
<dbReference type="PANTHER" id="PTHR35850">
    <property type="entry name" value="CYTOPLASMIC PROTEIN-RELATED"/>
    <property type="match status" value="1"/>
</dbReference>
<dbReference type="RefSeq" id="WP_145259160.1">
    <property type="nucleotide sequence ID" value="NZ_CP036279.1"/>
</dbReference>
<dbReference type="Pfam" id="PF05591">
    <property type="entry name" value="T6SS_VipA"/>
    <property type="match status" value="1"/>
</dbReference>